<dbReference type="Pfam" id="PF00196">
    <property type="entry name" value="GerE"/>
    <property type="match status" value="1"/>
</dbReference>
<dbReference type="Pfam" id="PF00072">
    <property type="entry name" value="Response_reg"/>
    <property type="match status" value="1"/>
</dbReference>
<dbReference type="PANTHER" id="PTHR43214">
    <property type="entry name" value="TWO-COMPONENT RESPONSE REGULATOR"/>
    <property type="match status" value="1"/>
</dbReference>
<evidence type="ECO:0000256" key="5">
    <source>
        <dbReference type="PROSITE-ProRule" id="PRU00169"/>
    </source>
</evidence>
<dbReference type="RefSeq" id="WP_301211548.1">
    <property type="nucleotide sequence ID" value="NZ_JAROCF010000001.1"/>
</dbReference>
<evidence type="ECO:0000256" key="1">
    <source>
        <dbReference type="ARBA" id="ARBA00022553"/>
    </source>
</evidence>
<dbReference type="InterPro" id="IPR000792">
    <property type="entry name" value="Tscrpt_reg_LuxR_C"/>
</dbReference>
<evidence type="ECO:0000256" key="4">
    <source>
        <dbReference type="ARBA" id="ARBA00023163"/>
    </source>
</evidence>
<dbReference type="InterPro" id="IPR011006">
    <property type="entry name" value="CheY-like_superfamily"/>
</dbReference>
<keyword evidence="1 5" id="KW-0597">Phosphoprotein</keyword>
<dbReference type="Proteomes" id="UP001174208">
    <property type="component" value="Unassembled WGS sequence"/>
</dbReference>
<dbReference type="EMBL" id="JAROCF010000001">
    <property type="protein sequence ID" value="MDN4613383.1"/>
    <property type="molecule type" value="Genomic_DNA"/>
</dbReference>
<dbReference type="PANTHER" id="PTHR43214:SF24">
    <property type="entry name" value="TRANSCRIPTIONAL REGULATORY PROTEIN NARL-RELATED"/>
    <property type="match status" value="1"/>
</dbReference>
<evidence type="ECO:0000256" key="3">
    <source>
        <dbReference type="ARBA" id="ARBA00023125"/>
    </source>
</evidence>
<keyword evidence="9" id="KW-1185">Reference proteome</keyword>
<dbReference type="SMART" id="SM00448">
    <property type="entry name" value="REC"/>
    <property type="match status" value="1"/>
</dbReference>
<dbReference type="PROSITE" id="PS50110">
    <property type="entry name" value="RESPONSE_REGULATORY"/>
    <property type="match status" value="1"/>
</dbReference>
<feature type="domain" description="HTH luxR-type" evidence="6">
    <location>
        <begin position="139"/>
        <end position="204"/>
    </location>
</feature>
<reference evidence="8" key="1">
    <citation type="submission" date="2023-06" db="EMBL/GenBank/DDBJ databases">
        <title>MT1 and MT2 Draft Genomes of Novel Species.</title>
        <authorList>
            <person name="Venkateswaran K."/>
        </authorList>
    </citation>
    <scope>NUCLEOTIDE SEQUENCE</scope>
    <source>
        <strain evidence="8">F6_8S_P_1B</strain>
    </source>
</reference>
<sequence>MIRIVLADDHPVVREGIRGMLQAYDDIEVVGQASSGPEAVSLVAALAPDLVLMDLRMPGGDGVAATRVITERHPSTRVVVLTTYETDQDILRAIEAGAAGYLLKDIAPAELARSVRAAAGGETVLATSAATALLGRVQGRQAAPELSPQEVRVLRLAADGRTNAAIGAVLFIGEATVKTYLSRAYEKLGVSDRTSAVRRALELGLLDDPAE</sequence>
<protein>
    <submittedName>
        <fullName evidence="8">Response regulator transcription factor</fullName>
    </submittedName>
</protein>
<keyword evidence="2" id="KW-0805">Transcription regulation</keyword>
<keyword evidence="3" id="KW-0238">DNA-binding</keyword>
<dbReference type="InterPro" id="IPR001789">
    <property type="entry name" value="Sig_transdc_resp-reg_receiver"/>
</dbReference>
<evidence type="ECO:0000313" key="8">
    <source>
        <dbReference type="EMBL" id="MDN4613383.1"/>
    </source>
</evidence>
<dbReference type="InterPro" id="IPR039420">
    <property type="entry name" value="WalR-like"/>
</dbReference>
<accession>A0ABT8K7G6</accession>
<dbReference type="InterPro" id="IPR058245">
    <property type="entry name" value="NreC/VraR/RcsB-like_REC"/>
</dbReference>
<dbReference type="InterPro" id="IPR016032">
    <property type="entry name" value="Sig_transdc_resp-reg_C-effctor"/>
</dbReference>
<dbReference type="SMART" id="SM00421">
    <property type="entry name" value="HTH_LUXR"/>
    <property type="match status" value="1"/>
</dbReference>
<evidence type="ECO:0000313" key="9">
    <source>
        <dbReference type="Proteomes" id="UP001174208"/>
    </source>
</evidence>
<dbReference type="Gene3D" id="3.40.50.2300">
    <property type="match status" value="1"/>
</dbReference>
<keyword evidence="4" id="KW-0804">Transcription</keyword>
<evidence type="ECO:0000259" key="7">
    <source>
        <dbReference type="PROSITE" id="PS50110"/>
    </source>
</evidence>
<organism evidence="8 9">
    <name type="scientific">Leifsonia williamsii</name>
    <dbReference type="NCBI Taxonomy" id="3035919"/>
    <lineage>
        <taxon>Bacteria</taxon>
        <taxon>Bacillati</taxon>
        <taxon>Actinomycetota</taxon>
        <taxon>Actinomycetes</taxon>
        <taxon>Micrococcales</taxon>
        <taxon>Microbacteriaceae</taxon>
        <taxon>Leifsonia</taxon>
    </lineage>
</organism>
<comment type="caution">
    <text evidence="8">The sequence shown here is derived from an EMBL/GenBank/DDBJ whole genome shotgun (WGS) entry which is preliminary data.</text>
</comment>
<gene>
    <name evidence="8" type="ORF">P5G50_02855</name>
</gene>
<feature type="domain" description="Response regulatory" evidence="7">
    <location>
        <begin position="3"/>
        <end position="119"/>
    </location>
</feature>
<feature type="modified residue" description="4-aspartylphosphate" evidence="5">
    <location>
        <position position="54"/>
    </location>
</feature>
<dbReference type="PROSITE" id="PS50043">
    <property type="entry name" value="HTH_LUXR_2"/>
    <property type="match status" value="1"/>
</dbReference>
<dbReference type="PROSITE" id="PS00622">
    <property type="entry name" value="HTH_LUXR_1"/>
    <property type="match status" value="1"/>
</dbReference>
<dbReference type="CDD" id="cd06170">
    <property type="entry name" value="LuxR_C_like"/>
    <property type="match status" value="1"/>
</dbReference>
<dbReference type="PRINTS" id="PR00038">
    <property type="entry name" value="HTHLUXR"/>
</dbReference>
<dbReference type="SUPFAM" id="SSF46894">
    <property type="entry name" value="C-terminal effector domain of the bipartite response regulators"/>
    <property type="match status" value="1"/>
</dbReference>
<evidence type="ECO:0000256" key="2">
    <source>
        <dbReference type="ARBA" id="ARBA00023015"/>
    </source>
</evidence>
<name>A0ABT8K7G6_9MICO</name>
<dbReference type="SUPFAM" id="SSF52172">
    <property type="entry name" value="CheY-like"/>
    <property type="match status" value="1"/>
</dbReference>
<proteinExistence type="predicted"/>
<dbReference type="CDD" id="cd17535">
    <property type="entry name" value="REC_NarL-like"/>
    <property type="match status" value="1"/>
</dbReference>
<evidence type="ECO:0000259" key="6">
    <source>
        <dbReference type="PROSITE" id="PS50043"/>
    </source>
</evidence>